<feature type="region of interest" description="Disordered" evidence="1">
    <location>
        <begin position="63"/>
        <end position="104"/>
    </location>
</feature>
<dbReference type="STRING" id="195883.A0A482XEX7"/>
<evidence type="ECO:0000313" key="2">
    <source>
        <dbReference type="EMBL" id="RZF44426.1"/>
    </source>
</evidence>
<dbReference type="AlphaFoldDB" id="A0A482XEX7"/>
<evidence type="ECO:0000256" key="1">
    <source>
        <dbReference type="SAM" id="MobiDB-lite"/>
    </source>
</evidence>
<dbReference type="EMBL" id="QKKF02010573">
    <property type="protein sequence ID" value="RZF44426.1"/>
    <property type="molecule type" value="Genomic_DNA"/>
</dbReference>
<dbReference type="InParanoid" id="A0A482XEX7"/>
<protein>
    <submittedName>
        <fullName evidence="2">Uncharacterized protein</fullName>
    </submittedName>
</protein>
<accession>A0A482XEX7</accession>
<feature type="compositionally biased region" description="Basic and acidic residues" evidence="1">
    <location>
        <begin position="74"/>
        <end position="89"/>
    </location>
</feature>
<organism evidence="2 3">
    <name type="scientific">Laodelphax striatellus</name>
    <name type="common">Small brown planthopper</name>
    <name type="synonym">Delphax striatella</name>
    <dbReference type="NCBI Taxonomy" id="195883"/>
    <lineage>
        <taxon>Eukaryota</taxon>
        <taxon>Metazoa</taxon>
        <taxon>Ecdysozoa</taxon>
        <taxon>Arthropoda</taxon>
        <taxon>Hexapoda</taxon>
        <taxon>Insecta</taxon>
        <taxon>Pterygota</taxon>
        <taxon>Neoptera</taxon>
        <taxon>Paraneoptera</taxon>
        <taxon>Hemiptera</taxon>
        <taxon>Auchenorrhyncha</taxon>
        <taxon>Fulgoroidea</taxon>
        <taxon>Delphacidae</taxon>
        <taxon>Criomorphinae</taxon>
        <taxon>Laodelphax</taxon>
    </lineage>
</organism>
<sequence>MCCAVCSIASGEHEAHGDTDADAKGPLTASARLHEDVEVDGDDEQSVAKRAGGRGLSLSFSSAAKVQISNSPETEPRSRSFDHSREQRTKGNQADPGPARRHRHSISGQMSYFHANCGYYGTCAAAMVQRRTATGSTNSLFSTAVISGSSSAPNLRDMIPNTAAVQAALEGCGGVPLIRPLETLHNALFKFGAGPSDSLVVNPFGGETLITDNMAAFAHRDSIEVAELYNTQQALDSMQFYPIKDGGDNSGDLTPVSLGSEVDPYDFTAVQPSHMDNLDKFDLPTCEDEDEEMTLTAFTKEEMSRPRLAEIKWIQDDVPILPEPQKHALGRFECIGAVCETSSSEPSTVGAGFPQPATASCPGLGLLEKQHSLSKIQEGVFEMSLDIEGEAGGNASAMKNEDRRMSHEELQSCFHFGAHHNFDCDRVGRRMSLSSTPGSNDHLHLESPITINPSPVLTLASSLKDESCISRGFVLPKPDPEEDQ</sequence>
<dbReference type="OrthoDB" id="18042at2759"/>
<evidence type="ECO:0000313" key="3">
    <source>
        <dbReference type="Proteomes" id="UP000291343"/>
    </source>
</evidence>
<gene>
    <name evidence="2" type="ORF">LSTR_LSTR014278</name>
</gene>
<dbReference type="Proteomes" id="UP000291343">
    <property type="component" value="Unassembled WGS sequence"/>
</dbReference>
<reference evidence="2 3" key="1">
    <citation type="journal article" date="2017" name="Gigascience">
        <title>Genome sequence of the small brown planthopper, Laodelphax striatellus.</title>
        <authorList>
            <person name="Zhu J."/>
            <person name="Jiang F."/>
            <person name="Wang X."/>
            <person name="Yang P."/>
            <person name="Bao Y."/>
            <person name="Zhao W."/>
            <person name="Wang W."/>
            <person name="Lu H."/>
            <person name="Wang Q."/>
            <person name="Cui N."/>
            <person name="Li J."/>
            <person name="Chen X."/>
            <person name="Luo L."/>
            <person name="Yu J."/>
            <person name="Kang L."/>
            <person name="Cui F."/>
        </authorList>
    </citation>
    <scope>NUCLEOTIDE SEQUENCE [LARGE SCALE GENOMIC DNA]</scope>
    <source>
        <strain evidence="2">Lst14</strain>
    </source>
</reference>
<proteinExistence type="predicted"/>
<name>A0A482XEX7_LAOST</name>
<feature type="compositionally biased region" description="Polar residues" evidence="1">
    <location>
        <begin position="63"/>
        <end position="73"/>
    </location>
</feature>
<keyword evidence="3" id="KW-1185">Reference proteome</keyword>
<comment type="caution">
    <text evidence="2">The sequence shown here is derived from an EMBL/GenBank/DDBJ whole genome shotgun (WGS) entry which is preliminary data.</text>
</comment>